<dbReference type="EC" id="1.1.-.-" evidence="1"/>
<keyword evidence="1" id="KW-0560">Oxidoreductase</keyword>
<reference evidence="1" key="1">
    <citation type="submission" date="2022-04" db="EMBL/GenBank/DDBJ databases">
        <title>Genome of the entomopathogenic fungus Entomophthora muscae.</title>
        <authorList>
            <person name="Elya C."/>
            <person name="Lovett B.R."/>
            <person name="Lee E."/>
            <person name="Macias A.M."/>
            <person name="Hajek A.E."/>
            <person name="De Bivort B.L."/>
            <person name="Kasson M.T."/>
            <person name="De Fine Licht H.H."/>
            <person name="Stajich J.E."/>
        </authorList>
    </citation>
    <scope>NUCLEOTIDE SEQUENCE</scope>
    <source>
        <strain evidence="1">Berkeley</strain>
    </source>
</reference>
<dbReference type="EMBL" id="QTSX02003571">
    <property type="protein sequence ID" value="KAJ9070509.1"/>
    <property type="molecule type" value="Genomic_DNA"/>
</dbReference>
<protein>
    <submittedName>
        <fullName evidence="1">Tyrosinase</fullName>
        <ecNumber evidence="1">1.1.-.-</ecNumber>
    </submittedName>
</protein>
<keyword evidence="2" id="KW-1185">Reference proteome</keyword>
<sequence>MKVSSLLPLLFGWAASQKARKRGAFEIVQRYDIHQISLLKLTRYFRATDRFFADKEATPWKKLTEAYNAEMKRARGLSKTRVSLRYVSKFEDAIKAFNPNVTVPYWNYTVYHQHPKLDPIFLNYMFGAEVDSDKCLISGNFKNYKGLDGYCLKRELFMRGTSLPDPSDLDAMLSKPSLKDAIRSLRKLTLRVEKFLGGMFTRNQSIFDPLHYCIQGFNLKLLKQWSVKHKYDLTRYSREFASVTDDIYPLS</sequence>
<accession>A0ACC2T777</accession>
<proteinExistence type="predicted"/>
<dbReference type="Proteomes" id="UP001165960">
    <property type="component" value="Unassembled WGS sequence"/>
</dbReference>
<comment type="caution">
    <text evidence="1">The sequence shown here is derived from an EMBL/GenBank/DDBJ whole genome shotgun (WGS) entry which is preliminary data.</text>
</comment>
<gene>
    <name evidence="1" type="primary">melC2_4</name>
    <name evidence="1" type="ORF">DSO57_1007134</name>
</gene>
<name>A0ACC2T777_9FUNG</name>
<evidence type="ECO:0000313" key="1">
    <source>
        <dbReference type="EMBL" id="KAJ9070509.1"/>
    </source>
</evidence>
<evidence type="ECO:0000313" key="2">
    <source>
        <dbReference type="Proteomes" id="UP001165960"/>
    </source>
</evidence>
<organism evidence="1 2">
    <name type="scientific">Entomophthora muscae</name>
    <dbReference type="NCBI Taxonomy" id="34485"/>
    <lineage>
        <taxon>Eukaryota</taxon>
        <taxon>Fungi</taxon>
        <taxon>Fungi incertae sedis</taxon>
        <taxon>Zoopagomycota</taxon>
        <taxon>Entomophthoromycotina</taxon>
        <taxon>Entomophthoromycetes</taxon>
        <taxon>Entomophthorales</taxon>
        <taxon>Entomophthoraceae</taxon>
        <taxon>Entomophthora</taxon>
    </lineage>
</organism>